<evidence type="ECO:0000256" key="3">
    <source>
        <dbReference type="ARBA" id="ARBA00031870"/>
    </source>
</evidence>
<dbReference type="GO" id="GO:0003723">
    <property type="term" value="F:RNA binding"/>
    <property type="evidence" value="ECO:0007669"/>
    <property type="project" value="InterPro"/>
</dbReference>
<evidence type="ECO:0000256" key="1">
    <source>
        <dbReference type="ARBA" id="ARBA00000073"/>
    </source>
</evidence>
<comment type="catalytic activity">
    <reaction evidence="1">
        <text>a uridine in RNA = a pseudouridine in RNA</text>
        <dbReference type="Rhea" id="RHEA:48348"/>
        <dbReference type="Rhea" id="RHEA-COMP:12068"/>
        <dbReference type="Rhea" id="RHEA-COMP:12069"/>
        <dbReference type="ChEBI" id="CHEBI:65314"/>
        <dbReference type="ChEBI" id="CHEBI:65315"/>
    </reaction>
</comment>
<dbReference type="SUPFAM" id="SSF55120">
    <property type="entry name" value="Pseudouridine synthase"/>
    <property type="match status" value="1"/>
</dbReference>
<dbReference type="GO" id="GO:0140098">
    <property type="term" value="F:catalytic activity, acting on RNA"/>
    <property type="evidence" value="ECO:0007669"/>
    <property type="project" value="UniProtKB-ARBA"/>
</dbReference>
<dbReference type="InterPro" id="IPR006224">
    <property type="entry name" value="PsdUridine_synth_RluA-like_CS"/>
</dbReference>
<accession>A0A9W6W8A0</accession>
<gene>
    <name evidence="6" type="ORF">Afil01_15700</name>
</gene>
<protein>
    <recommendedName>
        <fullName evidence="3">RNA pseudouridylate synthase</fullName>
    </recommendedName>
    <alternativeName>
        <fullName evidence="4">RNA-uridine isomerase</fullName>
    </alternativeName>
</protein>
<dbReference type="InterPro" id="IPR050188">
    <property type="entry name" value="RluA_PseudoU_synthase"/>
</dbReference>
<comment type="similarity">
    <text evidence="2">Belongs to the pseudouridine synthase RluA family.</text>
</comment>
<dbReference type="PANTHER" id="PTHR21600">
    <property type="entry name" value="MITOCHONDRIAL RNA PSEUDOURIDINE SYNTHASE"/>
    <property type="match status" value="1"/>
</dbReference>
<organism evidence="6 7">
    <name type="scientific">Actinorhabdospora filicis</name>
    <dbReference type="NCBI Taxonomy" id="1785913"/>
    <lineage>
        <taxon>Bacteria</taxon>
        <taxon>Bacillati</taxon>
        <taxon>Actinomycetota</taxon>
        <taxon>Actinomycetes</taxon>
        <taxon>Micromonosporales</taxon>
        <taxon>Micromonosporaceae</taxon>
        <taxon>Actinorhabdospora</taxon>
    </lineage>
</organism>
<evidence type="ECO:0000256" key="4">
    <source>
        <dbReference type="ARBA" id="ARBA00033164"/>
    </source>
</evidence>
<feature type="domain" description="Pseudouridine synthase RsuA/RluA-like" evidence="5">
    <location>
        <begin position="69"/>
        <end position="231"/>
    </location>
</feature>
<dbReference type="CDD" id="cd02869">
    <property type="entry name" value="PseudoU_synth_RluA_like"/>
    <property type="match status" value="1"/>
</dbReference>
<dbReference type="InterPro" id="IPR020103">
    <property type="entry name" value="PsdUridine_synth_cat_dom_sf"/>
</dbReference>
<dbReference type="PANTHER" id="PTHR21600:SF87">
    <property type="entry name" value="RNA PSEUDOURIDYLATE SYNTHASE DOMAIN-CONTAINING PROTEIN 1"/>
    <property type="match status" value="1"/>
</dbReference>
<dbReference type="Proteomes" id="UP001165079">
    <property type="component" value="Unassembled WGS sequence"/>
</dbReference>
<keyword evidence="7" id="KW-1185">Reference proteome</keyword>
<evidence type="ECO:0000313" key="7">
    <source>
        <dbReference type="Proteomes" id="UP001165079"/>
    </source>
</evidence>
<dbReference type="GO" id="GO:0009982">
    <property type="term" value="F:pseudouridine synthase activity"/>
    <property type="evidence" value="ECO:0007669"/>
    <property type="project" value="InterPro"/>
</dbReference>
<evidence type="ECO:0000313" key="6">
    <source>
        <dbReference type="EMBL" id="GLZ76763.1"/>
    </source>
</evidence>
<dbReference type="GO" id="GO:0000455">
    <property type="term" value="P:enzyme-directed rRNA pseudouridine synthesis"/>
    <property type="evidence" value="ECO:0007669"/>
    <property type="project" value="TreeGrafter"/>
</dbReference>
<comment type="caution">
    <text evidence="6">The sequence shown here is derived from an EMBL/GenBank/DDBJ whole genome shotgun (WGS) entry which is preliminary data.</text>
</comment>
<name>A0A9W6W8A0_9ACTN</name>
<reference evidence="6" key="1">
    <citation type="submission" date="2023-03" db="EMBL/GenBank/DDBJ databases">
        <title>Actinorhabdospora filicis NBRC 111898.</title>
        <authorList>
            <person name="Ichikawa N."/>
            <person name="Sato H."/>
            <person name="Tonouchi N."/>
        </authorList>
    </citation>
    <scope>NUCLEOTIDE SEQUENCE</scope>
    <source>
        <strain evidence="6">NBRC 111898</strain>
    </source>
</reference>
<dbReference type="Gene3D" id="3.30.2350.10">
    <property type="entry name" value="Pseudouridine synthase"/>
    <property type="match status" value="1"/>
</dbReference>
<proteinExistence type="inferred from homology"/>
<dbReference type="Pfam" id="PF00849">
    <property type="entry name" value="PseudoU_synth_2"/>
    <property type="match status" value="1"/>
</dbReference>
<dbReference type="AlphaFoldDB" id="A0A9W6W8A0"/>
<evidence type="ECO:0000259" key="5">
    <source>
        <dbReference type="Pfam" id="PF00849"/>
    </source>
</evidence>
<dbReference type="EMBL" id="BSTX01000001">
    <property type="protein sequence ID" value="GLZ76763.1"/>
    <property type="molecule type" value="Genomic_DNA"/>
</dbReference>
<sequence>MVSSCTREWASELEKLYESDMVSLSLYETDPLWTPSARGDPPATIFAVTTDITWADVKAAHTVHEDATTIVLDKPAGLSVTGERHDTDIVRLAADEGVTLYPAHRIDKVTSGLILFATDLAAHGALTRQFNKRTVAKTYLAVTAGTGLPESGTIELPLSVGRKNRVRVAAPRESIAEHGGIWGVPDADVFTHVKTYPSTTAFRRLWQDGTHTVLALIPETGRRHQIRVHLAWIGQPIIGDPLFDRVPKDEVATGRTALHSWRLSFDHDGRRLDLEAFPGADFWAPTGLADPGSIIA</sequence>
<dbReference type="PROSITE" id="PS01129">
    <property type="entry name" value="PSI_RLU"/>
    <property type="match status" value="1"/>
</dbReference>
<dbReference type="InterPro" id="IPR006145">
    <property type="entry name" value="PsdUridine_synth_RsuA/RluA"/>
</dbReference>
<evidence type="ECO:0000256" key="2">
    <source>
        <dbReference type="ARBA" id="ARBA00010876"/>
    </source>
</evidence>